<evidence type="ECO:0000256" key="6">
    <source>
        <dbReference type="ARBA" id="ARBA00023055"/>
    </source>
</evidence>
<dbReference type="PANTHER" id="PTHR13466">
    <property type="entry name" value="TEX2 PROTEIN-RELATED"/>
    <property type="match status" value="1"/>
</dbReference>
<evidence type="ECO:0000256" key="3">
    <source>
        <dbReference type="ARBA" id="ARBA00022692"/>
    </source>
</evidence>
<feature type="compositionally biased region" description="Polar residues" evidence="9">
    <location>
        <begin position="594"/>
        <end position="603"/>
    </location>
</feature>
<dbReference type="CDD" id="cd21675">
    <property type="entry name" value="SMP_TEX2"/>
    <property type="match status" value="1"/>
</dbReference>
<feature type="compositionally biased region" description="Polar residues" evidence="9">
    <location>
        <begin position="673"/>
        <end position="689"/>
    </location>
</feature>
<evidence type="ECO:0000256" key="4">
    <source>
        <dbReference type="ARBA" id="ARBA00022824"/>
    </source>
</evidence>
<name>A0ABQ9NX12_9PEZI</name>
<keyword evidence="7" id="KW-0446">Lipid-binding</keyword>
<sequence>MVTVAAFLVIYILGGLSLPPLAALAVLGYIYFTSLTPPTDRPLEIEPTLPTKGTNHNVKSLTEKLREHPEQGAASARAANVAAGYFAVCREYVPGGINGKPPERTTPAGDIIAPESPSVYQSMYRSIFERTKGQGPTAEAGRNNARAVRKSRNVFFVLLRQVTWHMILQLWQRADGCRHGHLMLFDDSEQLEVRHVIALAHYKVDIYGGKEVIPEGELWVKRNCIRLTRKREETLSPDTKPFFLFSDNCSEKEDFYFALLQNQEPQAGDTAVPPLPLTFDPAHIIKLIQQLHASKENFQTRWINALIGRLFLALYRTPQVEDFIRMKITKKIARVSKPAFLTSVKIQKIDMGDCAPLVTNPKLRELTIDGDLTIETDVSYKGNFRLEIAAVARIELGSHFKAREVNLLLAGILKKLDGHLLLRVKPPPSNRVWISFETMPDMELSIEPVVSSRQITYGVILRAIESRIREVVSETLVLPNWDDAPFLETSDQQVRGGIWKNDPPLKAAESGNVAAPEQDPVEQTVSSDDSDVSLLASRGNSLSVPDVAESLPEGISKRRAAQSTLSLDGAGEKAAASGVQVRPRAKKPKAIRSASFSGSTSPVVSVDPATVDAVKDSTARGQQDAASRMRGISLRSPPTSPIQTHHESLTEAVSGSDEPPPSPTPGDPEDSSQGPPNEDSSPAQSTKTSVPKRKSVASSIASSETVSTAATSSTTEPNTSHPAASPASAEKRTPITRPLAAAKSWLQNRQPRVPSPAPSNASSSPLKPPPSSRVTADAKPADPAPQTNDTNTPPTSRAALSQPIGRGQPLPPPGMPLPPPPRTGRSAWTISPLANIGMGIAKRRPVPPPPLPRRGTPSQGQGEGRRESVDTAATNANASGVRAKDGAGRRMSAVRAQSLEGKEEVLLVPAPEAEVPEGEEPPSQVSPREAAEEVGGDERAVEREVFEGRLGEAEGQEDSHEHGNMLTVEQKHDGHGNGSVAAGGAEAR</sequence>
<feature type="compositionally biased region" description="Basic and acidic residues" evidence="9">
    <location>
        <begin position="936"/>
        <end position="975"/>
    </location>
</feature>
<keyword evidence="8" id="KW-0472">Membrane</keyword>
<keyword evidence="6" id="KW-0445">Lipid transport</keyword>
<evidence type="ECO:0000256" key="2">
    <source>
        <dbReference type="ARBA" id="ARBA00022448"/>
    </source>
</evidence>
<evidence type="ECO:0000256" key="5">
    <source>
        <dbReference type="ARBA" id="ARBA00022989"/>
    </source>
</evidence>
<organism evidence="11 12">
    <name type="scientific">Coniosporium apollinis</name>
    <dbReference type="NCBI Taxonomy" id="61459"/>
    <lineage>
        <taxon>Eukaryota</taxon>
        <taxon>Fungi</taxon>
        <taxon>Dikarya</taxon>
        <taxon>Ascomycota</taxon>
        <taxon>Pezizomycotina</taxon>
        <taxon>Dothideomycetes</taxon>
        <taxon>Dothideomycetes incertae sedis</taxon>
        <taxon>Coniosporium</taxon>
    </lineage>
</organism>
<evidence type="ECO:0000313" key="11">
    <source>
        <dbReference type="EMBL" id="KAJ9665860.1"/>
    </source>
</evidence>
<keyword evidence="2" id="KW-0813">Transport</keyword>
<feature type="domain" description="SMP-LTD" evidence="10">
    <location>
        <begin position="296"/>
        <end position="487"/>
    </location>
</feature>
<evidence type="ECO:0000256" key="7">
    <source>
        <dbReference type="ARBA" id="ARBA00023121"/>
    </source>
</evidence>
<keyword evidence="5" id="KW-1133">Transmembrane helix</keyword>
<evidence type="ECO:0000313" key="12">
    <source>
        <dbReference type="Proteomes" id="UP001172684"/>
    </source>
</evidence>
<accession>A0ABQ9NX12</accession>
<dbReference type="EMBL" id="JAPDRL010000024">
    <property type="protein sequence ID" value="KAJ9665860.1"/>
    <property type="molecule type" value="Genomic_DNA"/>
</dbReference>
<evidence type="ECO:0000256" key="9">
    <source>
        <dbReference type="SAM" id="MobiDB-lite"/>
    </source>
</evidence>
<reference evidence="11" key="1">
    <citation type="submission" date="2022-10" db="EMBL/GenBank/DDBJ databases">
        <title>Culturing micro-colonial fungi from biological soil crusts in the Mojave desert and describing Neophaeococcomyces mojavensis, and introducing the new genera and species Taxawa tesnikishii.</title>
        <authorList>
            <person name="Kurbessoian T."/>
            <person name="Stajich J.E."/>
        </authorList>
    </citation>
    <scope>NUCLEOTIDE SEQUENCE</scope>
    <source>
        <strain evidence="11">TK_1</strain>
    </source>
</reference>
<feature type="compositionally biased region" description="Polar residues" evidence="9">
    <location>
        <begin position="785"/>
        <end position="799"/>
    </location>
</feature>
<keyword evidence="4" id="KW-0256">Endoplasmic reticulum</keyword>
<dbReference type="Proteomes" id="UP001172684">
    <property type="component" value="Unassembled WGS sequence"/>
</dbReference>
<dbReference type="PANTHER" id="PTHR13466:SF19">
    <property type="entry name" value="NUCLEUS-VACUOLE JUNCTION PROTEIN 2"/>
    <property type="match status" value="1"/>
</dbReference>
<dbReference type="Pfam" id="PF15413">
    <property type="entry name" value="PH_11"/>
    <property type="match status" value="1"/>
</dbReference>
<evidence type="ECO:0000256" key="1">
    <source>
        <dbReference type="ARBA" id="ARBA00004586"/>
    </source>
</evidence>
<keyword evidence="12" id="KW-1185">Reference proteome</keyword>
<evidence type="ECO:0000259" key="10">
    <source>
        <dbReference type="PROSITE" id="PS51847"/>
    </source>
</evidence>
<proteinExistence type="predicted"/>
<gene>
    <name evidence="11" type="ORF">H2201_003984</name>
</gene>
<feature type="compositionally biased region" description="Low complexity" evidence="9">
    <location>
        <begin position="696"/>
        <end position="716"/>
    </location>
</feature>
<evidence type="ECO:0000256" key="8">
    <source>
        <dbReference type="ARBA" id="ARBA00023136"/>
    </source>
</evidence>
<keyword evidence="3" id="KW-0812">Transmembrane</keyword>
<comment type="subcellular location">
    <subcellularLocation>
        <location evidence="1">Endoplasmic reticulum membrane</location>
    </subcellularLocation>
</comment>
<comment type="caution">
    <text evidence="11">The sequence shown here is derived from an EMBL/GenBank/DDBJ whole genome shotgun (WGS) entry which is preliminary data.</text>
</comment>
<dbReference type="PROSITE" id="PS51847">
    <property type="entry name" value="SMP"/>
    <property type="match status" value="1"/>
</dbReference>
<feature type="compositionally biased region" description="Pro residues" evidence="9">
    <location>
        <begin position="809"/>
        <end position="822"/>
    </location>
</feature>
<feature type="region of interest" description="Disordered" evidence="9">
    <location>
        <begin position="564"/>
        <end position="988"/>
    </location>
</feature>
<feature type="region of interest" description="Disordered" evidence="9">
    <location>
        <begin position="495"/>
        <end position="531"/>
    </location>
</feature>
<protein>
    <recommendedName>
        <fullName evidence="10">SMP-LTD domain-containing protein</fullName>
    </recommendedName>
</protein>
<dbReference type="InterPro" id="IPR031468">
    <property type="entry name" value="SMP_LBD"/>
</dbReference>